<reference evidence="3" key="2">
    <citation type="submission" date="2022-06" db="UniProtKB">
        <authorList>
            <consortium name="EnsemblMetazoa"/>
        </authorList>
    </citation>
    <scope>IDENTIFICATION</scope>
    <source>
        <strain evidence="3">PS312</strain>
    </source>
</reference>
<gene>
    <name evidence="3" type="primary">WBGene00281224</name>
</gene>
<keyword evidence="2" id="KW-1133">Transmembrane helix</keyword>
<evidence type="ECO:0000313" key="4">
    <source>
        <dbReference type="Proteomes" id="UP000005239"/>
    </source>
</evidence>
<dbReference type="AlphaFoldDB" id="A0A454Y4F6"/>
<feature type="region of interest" description="Disordered" evidence="1">
    <location>
        <begin position="150"/>
        <end position="197"/>
    </location>
</feature>
<reference evidence="4" key="1">
    <citation type="journal article" date="2008" name="Nat. Genet.">
        <title>The Pristionchus pacificus genome provides a unique perspective on nematode lifestyle and parasitism.</title>
        <authorList>
            <person name="Dieterich C."/>
            <person name="Clifton S.W."/>
            <person name="Schuster L.N."/>
            <person name="Chinwalla A."/>
            <person name="Delehaunty K."/>
            <person name="Dinkelacker I."/>
            <person name="Fulton L."/>
            <person name="Fulton R."/>
            <person name="Godfrey J."/>
            <person name="Minx P."/>
            <person name="Mitreva M."/>
            <person name="Roeseler W."/>
            <person name="Tian H."/>
            <person name="Witte H."/>
            <person name="Yang S.P."/>
            <person name="Wilson R.K."/>
            <person name="Sommer R.J."/>
        </authorList>
    </citation>
    <scope>NUCLEOTIDE SEQUENCE [LARGE SCALE GENOMIC DNA]</scope>
    <source>
        <strain evidence="4">PS312</strain>
    </source>
</reference>
<name>A0A454Y4F6_PRIPA</name>
<accession>A0A8R1UX62</accession>
<dbReference type="EnsemblMetazoa" id="PPA42855.1">
    <property type="protein sequence ID" value="PPA42855.1"/>
    <property type="gene ID" value="WBGene00281224"/>
</dbReference>
<feature type="transmembrane region" description="Helical" evidence="2">
    <location>
        <begin position="36"/>
        <end position="52"/>
    </location>
</feature>
<organism evidence="3 4">
    <name type="scientific">Pristionchus pacificus</name>
    <name type="common">Parasitic nematode worm</name>
    <dbReference type="NCBI Taxonomy" id="54126"/>
    <lineage>
        <taxon>Eukaryota</taxon>
        <taxon>Metazoa</taxon>
        <taxon>Ecdysozoa</taxon>
        <taxon>Nematoda</taxon>
        <taxon>Chromadorea</taxon>
        <taxon>Rhabditida</taxon>
        <taxon>Rhabditina</taxon>
        <taxon>Diplogasteromorpha</taxon>
        <taxon>Diplogasteroidea</taxon>
        <taxon>Neodiplogasteridae</taxon>
        <taxon>Pristionchus</taxon>
    </lineage>
</organism>
<keyword evidence="2" id="KW-0472">Membrane</keyword>
<feature type="compositionally biased region" description="Basic residues" evidence="1">
    <location>
        <begin position="185"/>
        <end position="197"/>
    </location>
</feature>
<feature type="transmembrane region" description="Helical" evidence="2">
    <location>
        <begin position="118"/>
        <end position="143"/>
    </location>
</feature>
<evidence type="ECO:0000256" key="2">
    <source>
        <dbReference type="SAM" id="Phobius"/>
    </source>
</evidence>
<protein>
    <submittedName>
        <fullName evidence="3">Uncharacterized protein</fullName>
    </submittedName>
</protein>
<evidence type="ECO:0000256" key="1">
    <source>
        <dbReference type="SAM" id="MobiDB-lite"/>
    </source>
</evidence>
<keyword evidence="4" id="KW-1185">Reference proteome</keyword>
<proteinExistence type="predicted"/>
<feature type="transmembrane region" description="Helical" evidence="2">
    <location>
        <begin position="59"/>
        <end position="78"/>
    </location>
</feature>
<sequence>MHVKTQMKLATILSFPSSIILTWRLATQYHWSVFELIPVPTVIPCLMAFAVYKEHRPTLVFLLIMKALAAVVIAIHAAKNMLITYVLARIFDPSLLCRITLTNLTNLSQSCLPVTTNLWVVADVVITVISWKFSVTLNFYQYVREKERASRKSVERQPNGHPGNDMISLEPEPNNNVQHLAKGQRLTRSKRKGRATT</sequence>
<accession>A0A454Y4F6</accession>
<keyword evidence="2" id="KW-0812">Transmembrane</keyword>
<evidence type="ECO:0000313" key="3">
    <source>
        <dbReference type="EnsemblMetazoa" id="PPA42855.1"/>
    </source>
</evidence>
<dbReference type="Proteomes" id="UP000005239">
    <property type="component" value="Unassembled WGS sequence"/>
</dbReference>